<accession>A0A0A9G735</accession>
<proteinExistence type="predicted"/>
<reference evidence="2" key="2">
    <citation type="journal article" date="2015" name="Data Brief">
        <title>Shoot transcriptome of the giant reed, Arundo donax.</title>
        <authorList>
            <person name="Barrero R.A."/>
            <person name="Guerrero F.D."/>
            <person name="Moolhuijzen P."/>
            <person name="Goolsby J.A."/>
            <person name="Tidwell J."/>
            <person name="Bellgard S.E."/>
            <person name="Bellgard M.I."/>
        </authorList>
    </citation>
    <scope>NUCLEOTIDE SEQUENCE</scope>
    <source>
        <tissue evidence="2">Shoot tissue taken approximately 20 cm above the soil surface</tissue>
    </source>
</reference>
<dbReference type="EMBL" id="GBRH01178627">
    <property type="protein sequence ID" value="JAE19269.1"/>
    <property type="molecule type" value="Transcribed_RNA"/>
</dbReference>
<evidence type="ECO:0000313" key="2">
    <source>
        <dbReference type="EMBL" id="JAE19269.1"/>
    </source>
</evidence>
<keyword evidence="1" id="KW-0472">Membrane</keyword>
<keyword evidence="1" id="KW-1133">Transmembrane helix</keyword>
<evidence type="ECO:0000256" key="1">
    <source>
        <dbReference type="SAM" id="Phobius"/>
    </source>
</evidence>
<protein>
    <submittedName>
        <fullName evidence="2">Uncharacterized protein</fullName>
    </submittedName>
</protein>
<reference evidence="2" key="1">
    <citation type="submission" date="2014-09" db="EMBL/GenBank/DDBJ databases">
        <authorList>
            <person name="Magalhaes I.L.F."/>
            <person name="Oliveira U."/>
            <person name="Santos F.R."/>
            <person name="Vidigal T.H.D.A."/>
            <person name="Brescovit A.D."/>
            <person name="Santos A.J."/>
        </authorList>
    </citation>
    <scope>NUCLEOTIDE SEQUENCE</scope>
    <source>
        <tissue evidence="2">Shoot tissue taken approximately 20 cm above the soil surface</tissue>
    </source>
</reference>
<keyword evidence="1" id="KW-0812">Transmembrane</keyword>
<feature type="transmembrane region" description="Helical" evidence="1">
    <location>
        <begin position="14"/>
        <end position="37"/>
    </location>
</feature>
<organism evidence="2">
    <name type="scientific">Arundo donax</name>
    <name type="common">Giant reed</name>
    <name type="synonym">Donax arundinaceus</name>
    <dbReference type="NCBI Taxonomy" id="35708"/>
    <lineage>
        <taxon>Eukaryota</taxon>
        <taxon>Viridiplantae</taxon>
        <taxon>Streptophyta</taxon>
        <taxon>Embryophyta</taxon>
        <taxon>Tracheophyta</taxon>
        <taxon>Spermatophyta</taxon>
        <taxon>Magnoliopsida</taxon>
        <taxon>Liliopsida</taxon>
        <taxon>Poales</taxon>
        <taxon>Poaceae</taxon>
        <taxon>PACMAD clade</taxon>
        <taxon>Arundinoideae</taxon>
        <taxon>Arundineae</taxon>
        <taxon>Arundo</taxon>
    </lineage>
</organism>
<dbReference type="AlphaFoldDB" id="A0A0A9G735"/>
<name>A0A0A9G735_ARUDO</name>
<sequence>MTFVICLYLSEKAIFFYIVCSISVCCGKLQIPFVFAFPC</sequence>